<organism evidence="1 2">
    <name type="scientific">candidate division WWE3 bacterium CG08_land_8_20_14_0_20_41_10</name>
    <dbReference type="NCBI Taxonomy" id="1975085"/>
    <lineage>
        <taxon>Bacteria</taxon>
        <taxon>Katanobacteria</taxon>
    </lineage>
</organism>
<dbReference type="EMBL" id="PEYU01000012">
    <property type="protein sequence ID" value="PIS22688.1"/>
    <property type="molecule type" value="Genomic_DNA"/>
</dbReference>
<gene>
    <name evidence="1" type="ORF">COT50_00610</name>
</gene>
<dbReference type="AlphaFoldDB" id="A0A2H0XEZ3"/>
<dbReference type="InterPro" id="IPR014942">
    <property type="entry name" value="AbiEii"/>
</dbReference>
<evidence type="ECO:0000313" key="1">
    <source>
        <dbReference type="EMBL" id="PIS22688.1"/>
    </source>
</evidence>
<name>A0A2H0XEZ3_UNCKA</name>
<protein>
    <recommendedName>
        <fullName evidence="3">Nucleotidyl transferase AbiEii/AbiGii toxin family protein</fullName>
    </recommendedName>
</protein>
<reference evidence="2" key="1">
    <citation type="submission" date="2017-09" db="EMBL/GenBank/DDBJ databases">
        <title>Depth-based differentiation of microbial function through sediment-hosted aquifers and enrichment of novel symbionts in the deep terrestrial subsurface.</title>
        <authorList>
            <person name="Probst A.J."/>
            <person name="Ladd B."/>
            <person name="Jarett J.K."/>
            <person name="Geller-Mcgrath D.E."/>
            <person name="Sieber C.M.K."/>
            <person name="Emerson J.B."/>
            <person name="Anantharaman K."/>
            <person name="Thomas B.C."/>
            <person name="Malmstrom R."/>
            <person name="Stieglmeier M."/>
            <person name="Klingl A."/>
            <person name="Woyke T."/>
            <person name="Ryan C.M."/>
            <person name="Banfield J.F."/>
        </authorList>
    </citation>
    <scope>NUCLEOTIDE SEQUENCE [LARGE SCALE GENOMIC DNA]</scope>
</reference>
<dbReference type="Pfam" id="PF08843">
    <property type="entry name" value="AbiEii"/>
    <property type="match status" value="1"/>
</dbReference>
<accession>A0A2H0XEZ3</accession>
<evidence type="ECO:0008006" key="3">
    <source>
        <dbReference type="Google" id="ProtNLM"/>
    </source>
</evidence>
<dbReference type="Proteomes" id="UP000231252">
    <property type="component" value="Unassembled WGS sequence"/>
</dbReference>
<dbReference type="Gene3D" id="3.10.450.620">
    <property type="entry name" value="JHP933, nucleotidyltransferase-like core domain"/>
    <property type="match status" value="1"/>
</dbReference>
<proteinExistence type="predicted"/>
<comment type="caution">
    <text evidence="1">The sequence shown here is derived from an EMBL/GenBank/DDBJ whole genome shotgun (WGS) entry which is preliminary data.</text>
</comment>
<evidence type="ECO:0000313" key="2">
    <source>
        <dbReference type="Proteomes" id="UP000231252"/>
    </source>
</evidence>
<sequence>MISVESQNTVHKAWMLRVLTEIAKDDLLTKQLIFKGGTCASMMGILNRFSVDLDFDVLNLEKTPEIRKAFYNIFTKLELSVKDESKNVVEFFVKYPAKENERSILKIDAVVGVFKNAVNAPMYLPEISRTLMCQTKETIFSHKLVALKERYDKKEAIAGRDLYDIHYFFFQGLRYIPELIEERTKKSPSAYFKELVGFIESKMDQENIDRDLNTLLLTKEFHKVRKILKQEAIFFLNQEISRLDNA</sequence>